<keyword evidence="3" id="KW-0812">Transmembrane</keyword>
<protein>
    <submittedName>
        <fullName evidence="4">Uncharacterized protein</fullName>
    </submittedName>
</protein>
<name>A0A139WPW1_9CYAN</name>
<dbReference type="STRING" id="128403.WA1_51680"/>
<dbReference type="Proteomes" id="UP000076925">
    <property type="component" value="Unassembled WGS sequence"/>
</dbReference>
<dbReference type="EMBL" id="ANNX02000081">
    <property type="protein sequence ID" value="KYC34468.1"/>
    <property type="molecule type" value="Genomic_DNA"/>
</dbReference>
<feature type="coiled-coil region" evidence="1">
    <location>
        <begin position="34"/>
        <end position="61"/>
    </location>
</feature>
<keyword evidence="1" id="KW-0175">Coiled coil</keyword>
<evidence type="ECO:0000256" key="1">
    <source>
        <dbReference type="SAM" id="Coils"/>
    </source>
</evidence>
<sequence>MVEIFTDGRSFATFISAIVAFCSVIYSVRVNMKHNELKINLDQANLELNDAKNRSEENHRRILFAHEVSGRLAEETYQELTDLRNSAAILFASIQVAEDTKEVSNELIYNAVLNAKKISLFYPPGTTFQEELNIQIETALSVMYGRADKNVDSVIAALRLNVWSLINLKTNELKEYNGRDDTKSRNLEPYKPKMRNLNATNN</sequence>
<feature type="region of interest" description="Disordered" evidence="2">
    <location>
        <begin position="177"/>
        <end position="202"/>
    </location>
</feature>
<reference evidence="4 5" key="1">
    <citation type="journal article" date="2013" name="Genome Biol. Evol.">
        <title>Genomes of Stigonematalean cyanobacteria (subsection V) and the evolution of oxygenic photosynthesis from prokaryotes to plastids.</title>
        <authorList>
            <person name="Dagan T."/>
            <person name="Roettger M."/>
            <person name="Stucken K."/>
            <person name="Landan G."/>
            <person name="Koch R."/>
            <person name="Major P."/>
            <person name="Gould S.B."/>
            <person name="Goremykin V.V."/>
            <person name="Rippka R."/>
            <person name="Tandeau de Marsac N."/>
            <person name="Gugger M."/>
            <person name="Lockhart P.J."/>
            <person name="Allen J.F."/>
            <person name="Brune I."/>
            <person name="Maus I."/>
            <person name="Puhler A."/>
            <person name="Martin W.F."/>
        </authorList>
    </citation>
    <scope>NUCLEOTIDE SEQUENCE [LARGE SCALE GENOMIC DNA]</scope>
    <source>
        <strain evidence="4 5">PCC 7110</strain>
    </source>
</reference>
<keyword evidence="5" id="KW-1185">Reference proteome</keyword>
<accession>A0A139WPW1</accession>
<evidence type="ECO:0000256" key="3">
    <source>
        <dbReference type="SAM" id="Phobius"/>
    </source>
</evidence>
<organism evidence="4 5">
    <name type="scientific">Scytonema hofmannii PCC 7110</name>
    <dbReference type="NCBI Taxonomy" id="128403"/>
    <lineage>
        <taxon>Bacteria</taxon>
        <taxon>Bacillati</taxon>
        <taxon>Cyanobacteriota</taxon>
        <taxon>Cyanophyceae</taxon>
        <taxon>Nostocales</taxon>
        <taxon>Scytonemataceae</taxon>
        <taxon>Scytonema</taxon>
    </lineage>
</organism>
<feature type="transmembrane region" description="Helical" evidence="3">
    <location>
        <begin position="12"/>
        <end position="28"/>
    </location>
</feature>
<feature type="compositionally biased region" description="Basic and acidic residues" evidence="2">
    <location>
        <begin position="177"/>
        <end position="191"/>
    </location>
</feature>
<proteinExistence type="predicted"/>
<dbReference type="AlphaFoldDB" id="A0A139WPW1"/>
<keyword evidence="3" id="KW-0472">Membrane</keyword>
<gene>
    <name evidence="4" type="ORF">WA1_51680</name>
</gene>
<comment type="caution">
    <text evidence="4">The sequence shown here is derived from an EMBL/GenBank/DDBJ whole genome shotgun (WGS) entry which is preliminary data.</text>
</comment>
<evidence type="ECO:0000313" key="5">
    <source>
        <dbReference type="Proteomes" id="UP000076925"/>
    </source>
</evidence>
<evidence type="ECO:0000256" key="2">
    <source>
        <dbReference type="SAM" id="MobiDB-lite"/>
    </source>
</evidence>
<keyword evidence="3" id="KW-1133">Transmembrane helix</keyword>
<evidence type="ECO:0000313" key="4">
    <source>
        <dbReference type="EMBL" id="KYC34468.1"/>
    </source>
</evidence>